<proteinExistence type="predicted"/>
<dbReference type="EMBL" id="MU069464">
    <property type="protein sequence ID" value="KAF5842325.1"/>
    <property type="molecule type" value="Genomic_DNA"/>
</dbReference>
<evidence type="ECO:0000313" key="1">
    <source>
        <dbReference type="EMBL" id="KAF5842325.1"/>
    </source>
</evidence>
<comment type="caution">
    <text evidence="1">The sequence shown here is derived from an EMBL/GenBank/DDBJ whole genome shotgun (WGS) entry which is preliminary data.</text>
</comment>
<evidence type="ECO:0000313" key="2">
    <source>
        <dbReference type="Proteomes" id="UP000815325"/>
    </source>
</evidence>
<organism evidence="1 2">
    <name type="scientific">Dunaliella salina</name>
    <name type="common">Green alga</name>
    <name type="synonym">Protococcus salinus</name>
    <dbReference type="NCBI Taxonomy" id="3046"/>
    <lineage>
        <taxon>Eukaryota</taxon>
        <taxon>Viridiplantae</taxon>
        <taxon>Chlorophyta</taxon>
        <taxon>core chlorophytes</taxon>
        <taxon>Chlorophyceae</taxon>
        <taxon>CS clade</taxon>
        <taxon>Chlamydomonadales</taxon>
        <taxon>Dunaliellaceae</taxon>
        <taxon>Dunaliella</taxon>
    </lineage>
</organism>
<dbReference type="Proteomes" id="UP000815325">
    <property type="component" value="Unassembled WGS sequence"/>
</dbReference>
<sequence length="239" mass="26280">MASLLPPSKAAAHCLLPSSKFLQGIPSHISCSTLLPRKSYLYHNAPTPCCQHEFRLPPCASNRTAEVQQTVSADPHCCTPTSCLSCCWGPALSFGAAVALASYLLHKRERRPAYKEEPDMDLQAPLHPEDPRHHQRVLAKTRQAANIQNAATYHKAGEITKAMLELSKALNNNSVCRTPAMVMLSPEDLAGLYRLHITNTEHPPNFATLLQLQEMLGLSQEEAERVEIEVLQTPGAFAI</sequence>
<reference evidence="1" key="1">
    <citation type="submission" date="2017-08" db="EMBL/GenBank/DDBJ databases">
        <authorList>
            <person name="Polle J.E."/>
            <person name="Barry K."/>
            <person name="Cushman J."/>
            <person name="Schmutz J."/>
            <person name="Tran D."/>
            <person name="Hathwaick L.T."/>
            <person name="Yim W.C."/>
            <person name="Jenkins J."/>
            <person name="Mckie-Krisberg Z.M."/>
            <person name="Prochnik S."/>
            <person name="Lindquist E."/>
            <person name="Dockter R.B."/>
            <person name="Adam C."/>
            <person name="Molina H."/>
            <person name="Bunkerborg J."/>
            <person name="Jin E."/>
            <person name="Buchheim M."/>
            <person name="Magnuson J."/>
        </authorList>
    </citation>
    <scope>NUCLEOTIDE SEQUENCE</scope>
    <source>
        <strain evidence="1">CCAP 19/18</strain>
    </source>
</reference>
<gene>
    <name evidence="1" type="ORF">DUNSADRAFT_7978</name>
</gene>
<keyword evidence="2" id="KW-1185">Reference proteome</keyword>
<protein>
    <submittedName>
        <fullName evidence="1">Uncharacterized protein</fullName>
    </submittedName>
</protein>
<name>A0ABQ7H644_DUNSA</name>
<accession>A0ABQ7H644</accession>